<dbReference type="GO" id="GO:0046961">
    <property type="term" value="F:proton-transporting ATPase activity, rotational mechanism"/>
    <property type="evidence" value="ECO:0007669"/>
    <property type="project" value="InterPro"/>
</dbReference>
<dbReference type="EMBL" id="CABD030055891">
    <property type="status" value="NOT_ANNOTATED_CDS"/>
    <property type="molecule type" value="Genomic_DNA"/>
</dbReference>
<dbReference type="OMA" id="CCYLLMT"/>
<reference evidence="11" key="4">
    <citation type="submission" date="2025-09" db="UniProtKB">
        <authorList>
            <consortium name="Ensembl"/>
        </authorList>
    </citation>
    <scope>IDENTIFICATION</scope>
</reference>
<evidence type="ECO:0000256" key="5">
    <source>
        <dbReference type="ARBA" id="ARBA00022781"/>
    </source>
</evidence>
<evidence type="ECO:0000313" key="12">
    <source>
        <dbReference type="Proteomes" id="UP000001519"/>
    </source>
</evidence>
<dbReference type="Bgee" id="ENSGGOG00000006898">
    <property type="expression patterns" value="Expressed in cerebellum and 6 other cell types or tissues"/>
</dbReference>
<keyword evidence="6 10" id="KW-1133">Transmembrane helix</keyword>
<dbReference type="InParanoid" id="A0A2I2Z8A3"/>
<keyword evidence="4 10" id="KW-0812">Transmembrane</keyword>
<dbReference type="PANTHER" id="PTHR12263:SF2">
    <property type="entry name" value="V-TYPE PROTON ATPASE SUBUNIT E 2"/>
    <property type="match status" value="1"/>
</dbReference>
<dbReference type="Ensembl" id="ENSGGOT00000068154.1">
    <property type="protein sequence ID" value="ENSGGOP00000043463.1"/>
    <property type="gene ID" value="ENSGGOG00000006898.3"/>
</dbReference>
<accession>A0A2I2Z8A3</accession>
<dbReference type="GO" id="GO:0033179">
    <property type="term" value="C:proton-transporting V-type ATPase, V0 domain"/>
    <property type="evidence" value="ECO:0007669"/>
    <property type="project" value="InterPro"/>
</dbReference>
<dbReference type="Pfam" id="PF05493">
    <property type="entry name" value="ATP_synt_H"/>
    <property type="match status" value="1"/>
</dbReference>
<evidence type="ECO:0000256" key="6">
    <source>
        <dbReference type="ARBA" id="ARBA00022989"/>
    </source>
</evidence>
<evidence type="ECO:0000256" key="9">
    <source>
        <dbReference type="SAM" id="MobiDB-lite"/>
    </source>
</evidence>
<reference evidence="12" key="1">
    <citation type="submission" date="2011-05" db="EMBL/GenBank/DDBJ databases">
        <title>Insights into the evolution of the great apes provided by the gorilla genome.</title>
        <authorList>
            <person name="Scally A."/>
        </authorList>
    </citation>
    <scope>NUCLEOTIDE SEQUENCE [LARGE SCALE GENOMIC DNA]</scope>
</reference>
<sequence length="213" mass="22148">MRVRGPARLIASGARLLLRMLSALPGWGPAHLQRPLLGPASRLGILRLAMTAHSFALPVIIFTTFWGLVGIAGPWFVPKGPNRGVIITMLVATAVCCYLLCPALGMTVAPLSLTTPSSGPSPTQLCLVTSSLLLAPRDPDLQGLPGSWKSSQSSQPARALGSPGHSSGRGDVLLQYPHCSGVCPLSQADAAGELVWVGSFPLQMGQMPGLSPS</sequence>
<evidence type="ECO:0000256" key="2">
    <source>
        <dbReference type="ARBA" id="ARBA00008328"/>
    </source>
</evidence>
<keyword evidence="3" id="KW-0813">Transport</keyword>
<proteinExistence type="inferred from homology"/>
<feature type="transmembrane region" description="Helical" evidence="10">
    <location>
        <begin position="84"/>
        <end position="105"/>
    </location>
</feature>
<keyword evidence="12" id="KW-1185">Reference proteome</keyword>
<evidence type="ECO:0000313" key="11">
    <source>
        <dbReference type="Ensembl" id="ENSGGOP00000043463.1"/>
    </source>
</evidence>
<dbReference type="STRING" id="9593.ENSGGOP00000043463"/>
<dbReference type="InterPro" id="IPR008389">
    <property type="entry name" value="ATPase_V0-cplx_e1/e2_su"/>
</dbReference>
<comment type="similarity">
    <text evidence="2">Belongs to the V-ATPase e1/e2 subunit family.</text>
</comment>
<evidence type="ECO:0000256" key="3">
    <source>
        <dbReference type="ARBA" id="ARBA00022448"/>
    </source>
</evidence>
<dbReference type="AlphaFoldDB" id="A0A2I2Z8A3"/>
<dbReference type="GO" id="GO:0055085">
    <property type="term" value="P:transmembrane transport"/>
    <property type="evidence" value="ECO:0000318"/>
    <property type="project" value="GO_Central"/>
</dbReference>
<keyword evidence="5" id="KW-0375">Hydrogen ion transport</keyword>
<name>A0A2I2Z8A3_GORGO</name>
<dbReference type="PANTHER" id="PTHR12263">
    <property type="entry name" value="VACUOLAR ATP SYNTHASE SUBUNIT H"/>
    <property type="match status" value="1"/>
</dbReference>
<reference evidence="11 12" key="2">
    <citation type="journal article" date="2012" name="Nature">
        <title>Insights into hominid evolution from the gorilla genome sequence.</title>
        <authorList>
            <person name="Scally A."/>
            <person name="Dutheil J.Y."/>
            <person name="Hillier L.W."/>
            <person name="Jordan G.E."/>
            <person name="Goodhead I."/>
            <person name="Herrero J."/>
            <person name="Hobolth A."/>
            <person name="Lappalainen T."/>
            <person name="Mailund T."/>
            <person name="Marques-Bonet T."/>
            <person name="McCarthy S."/>
            <person name="Montgomery S.H."/>
            <person name="Schwalie P.C."/>
            <person name="Tang Y.A."/>
            <person name="Ward M.C."/>
            <person name="Xue Y."/>
            <person name="Yngvadottir B."/>
            <person name="Alkan C."/>
            <person name="Andersen L.N."/>
            <person name="Ayub Q."/>
            <person name="Ball E.V."/>
            <person name="Beal K."/>
            <person name="Bradley B.J."/>
            <person name="Chen Y."/>
            <person name="Clee C.M."/>
            <person name="Fitzgerald S."/>
            <person name="Graves T.A."/>
            <person name="Gu Y."/>
            <person name="Heath P."/>
            <person name="Heger A."/>
            <person name="Karakoc E."/>
            <person name="Kolb-Kokocinski A."/>
            <person name="Laird G.K."/>
            <person name="Lunter G."/>
            <person name="Meader S."/>
            <person name="Mort M."/>
            <person name="Mullikin J.C."/>
            <person name="Munch K."/>
            <person name="O'Connor T.D."/>
            <person name="Phillips A.D."/>
            <person name="Prado-Martinez J."/>
            <person name="Rogers A.S."/>
            <person name="Sajjadian S."/>
            <person name="Schmidt D."/>
            <person name="Shaw K."/>
            <person name="Simpson J.T."/>
            <person name="Stenson P.D."/>
            <person name="Turner D.J."/>
            <person name="Vigilant L."/>
            <person name="Vilella A.J."/>
            <person name="Whitener W."/>
            <person name="Zhu B."/>
            <person name="Cooper D.N."/>
            <person name="de Jong P."/>
            <person name="Dermitzakis E.T."/>
            <person name="Eichler E.E."/>
            <person name="Flicek P."/>
            <person name="Goldman N."/>
            <person name="Mundy N.I."/>
            <person name="Ning Z."/>
            <person name="Odom D.T."/>
            <person name="Ponting C.P."/>
            <person name="Quail M.A."/>
            <person name="Ryder O.A."/>
            <person name="Searle S.M."/>
            <person name="Warren W.C."/>
            <person name="Wilson R.K."/>
            <person name="Schierup M.H."/>
            <person name="Rogers J."/>
            <person name="Tyler-Smith C."/>
            <person name="Durbin R."/>
        </authorList>
    </citation>
    <scope>NUCLEOTIDE SEQUENCE [LARGE SCALE GENOMIC DNA]</scope>
</reference>
<evidence type="ECO:0000256" key="8">
    <source>
        <dbReference type="ARBA" id="ARBA00023136"/>
    </source>
</evidence>
<dbReference type="Proteomes" id="UP000001519">
    <property type="component" value="Chromosome 7"/>
</dbReference>
<evidence type="ECO:0000256" key="7">
    <source>
        <dbReference type="ARBA" id="ARBA00023065"/>
    </source>
</evidence>
<gene>
    <name evidence="11" type="primary">ATP6V0E2</name>
</gene>
<comment type="subcellular location">
    <subcellularLocation>
        <location evidence="1">Membrane</location>
        <topology evidence="1">Multi-pass membrane protein</topology>
    </subcellularLocation>
</comment>
<evidence type="ECO:0000256" key="10">
    <source>
        <dbReference type="SAM" id="Phobius"/>
    </source>
</evidence>
<keyword evidence="7" id="KW-0406">Ion transport</keyword>
<evidence type="ECO:0000256" key="4">
    <source>
        <dbReference type="ARBA" id="ARBA00022692"/>
    </source>
</evidence>
<evidence type="ECO:0000256" key="1">
    <source>
        <dbReference type="ARBA" id="ARBA00004141"/>
    </source>
</evidence>
<protein>
    <submittedName>
        <fullName evidence="11">ATPase H+ transporting V0 subunit e2</fullName>
    </submittedName>
</protein>
<dbReference type="GeneTree" id="ENSGT00940000162476"/>
<keyword evidence="8 10" id="KW-0472">Membrane</keyword>
<reference evidence="11" key="3">
    <citation type="submission" date="2025-08" db="UniProtKB">
        <authorList>
            <consortium name="Ensembl"/>
        </authorList>
    </citation>
    <scope>IDENTIFICATION</scope>
</reference>
<feature type="transmembrane region" description="Helical" evidence="10">
    <location>
        <begin position="55"/>
        <end position="77"/>
    </location>
</feature>
<feature type="region of interest" description="Disordered" evidence="9">
    <location>
        <begin position="144"/>
        <end position="166"/>
    </location>
</feature>
<organism evidence="11 12">
    <name type="scientific">Gorilla gorilla gorilla</name>
    <name type="common">Western lowland gorilla</name>
    <dbReference type="NCBI Taxonomy" id="9595"/>
    <lineage>
        <taxon>Eukaryota</taxon>
        <taxon>Metazoa</taxon>
        <taxon>Chordata</taxon>
        <taxon>Craniata</taxon>
        <taxon>Vertebrata</taxon>
        <taxon>Euteleostomi</taxon>
        <taxon>Mammalia</taxon>
        <taxon>Eutheria</taxon>
        <taxon>Euarchontoglires</taxon>
        <taxon>Primates</taxon>
        <taxon>Haplorrhini</taxon>
        <taxon>Catarrhini</taxon>
        <taxon>Hominidae</taxon>
        <taxon>Gorilla</taxon>
    </lineage>
</organism>